<comment type="caution">
    <text evidence="3">The sequence shown here is derived from an EMBL/GenBank/DDBJ whole genome shotgun (WGS) entry which is preliminary data.</text>
</comment>
<dbReference type="AlphaFoldDB" id="A0A8H6ITA7"/>
<evidence type="ECO:0000256" key="1">
    <source>
        <dbReference type="SAM" id="SignalP"/>
    </source>
</evidence>
<dbReference type="PANTHER" id="PTHR34612:SF2">
    <property type="entry name" value="GLYCOSIDE HYDROLASE 131 CATALYTIC N-TERMINAL DOMAIN-CONTAINING PROTEIN"/>
    <property type="match status" value="1"/>
</dbReference>
<dbReference type="Gene3D" id="2.60.120.1160">
    <property type="match status" value="1"/>
</dbReference>
<evidence type="ECO:0000313" key="3">
    <source>
        <dbReference type="EMBL" id="KAF6796996.1"/>
    </source>
</evidence>
<evidence type="ECO:0000259" key="2">
    <source>
        <dbReference type="Pfam" id="PF18271"/>
    </source>
</evidence>
<sequence>MFTSTLILSLVAAVAANCSSKNNTGGALPGAGAKAQCTLQFDGRIPKAFTAADFDGKTSPFNAQNVFGKGLKFSELIQLPEGISSLVSDQPPRFDGNASKPFEVTINDKSIFAPSETNVQVGFRRAEMLPLSNDGKDDSTVGVKTLHFSLMKDAQRPLNLSHEYQLVFLESADFSTNQVVLKTGTILGQNTADPDTLQLFGNVNSSPVPELFKTKFTEGVFHNFAVKLDFTKNTTEVFYSTGNSALKSQGKAVQNNISGQGQYHFGMLKKPVNGGSDITKSGDQPSNINEGIIYGGIFQEDSSAGCISLSP</sequence>
<dbReference type="EMBL" id="WIGN01000361">
    <property type="protein sequence ID" value="KAF6796996.1"/>
    <property type="molecule type" value="Genomic_DNA"/>
</dbReference>
<feature type="chain" id="PRO_5034585905" description="Glycoside hydrolase 131 catalytic N-terminal domain-containing protein" evidence="1">
    <location>
        <begin position="17"/>
        <end position="311"/>
    </location>
</feature>
<dbReference type="PANTHER" id="PTHR34612">
    <property type="entry name" value="GH131_N DOMAIN-CONTAINING PROTEIN"/>
    <property type="match status" value="1"/>
</dbReference>
<accession>A0A8H6ITA7</accession>
<feature type="signal peptide" evidence="1">
    <location>
        <begin position="1"/>
        <end position="16"/>
    </location>
</feature>
<gene>
    <name evidence="3" type="ORF">CSOJ01_13076</name>
</gene>
<dbReference type="Proteomes" id="UP000652219">
    <property type="component" value="Unassembled WGS sequence"/>
</dbReference>
<evidence type="ECO:0000313" key="4">
    <source>
        <dbReference type="Proteomes" id="UP000652219"/>
    </source>
</evidence>
<keyword evidence="4" id="KW-1185">Reference proteome</keyword>
<reference evidence="3 4" key="1">
    <citation type="journal article" date="2020" name="Phytopathology">
        <title>Genome Sequence Resources of Colletotrichum truncatum, C. plurivorum, C. musicola, and C. sojae: Four Species Pathogenic to Soybean (Glycine max).</title>
        <authorList>
            <person name="Rogerio F."/>
            <person name="Boufleur T.R."/>
            <person name="Ciampi-Guillardi M."/>
            <person name="Sukno S.A."/>
            <person name="Thon M.R."/>
            <person name="Massola Junior N.S."/>
            <person name="Baroncelli R."/>
        </authorList>
    </citation>
    <scope>NUCLEOTIDE SEQUENCE [LARGE SCALE GENOMIC DNA]</scope>
    <source>
        <strain evidence="3 4">LFN0009</strain>
    </source>
</reference>
<feature type="domain" description="Glycoside hydrolase 131 catalytic N-terminal" evidence="2">
    <location>
        <begin position="39"/>
        <end position="305"/>
    </location>
</feature>
<proteinExistence type="predicted"/>
<dbReference type="Pfam" id="PF18271">
    <property type="entry name" value="GH131_N"/>
    <property type="match status" value="1"/>
</dbReference>
<name>A0A8H6ITA7_9PEZI</name>
<dbReference type="InterPro" id="IPR041524">
    <property type="entry name" value="GH131_N"/>
</dbReference>
<protein>
    <recommendedName>
        <fullName evidence="2">Glycoside hydrolase 131 catalytic N-terminal domain-containing protein</fullName>
    </recommendedName>
</protein>
<keyword evidence="1" id="KW-0732">Signal</keyword>
<organism evidence="3 4">
    <name type="scientific">Colletotrichum sojae</name>
    <dbReference type="NCBI Taxonomy" id="2175907"/>
    <lineage>
        <taxon>Eukaryota</taxon>
        <taxon>Fungi</taxon>
        <taxon>Dikarya</taxon>
        <taxon>Ascomycota</taxon>
        <taxon>Pezizomycotina</taxon>
        <taxon>Sordariomycetes</taxon>
        <taxon>Hypocreomycetidae</taxon>
        <taxon>Glomerellales</taxon>
        <taxon>Glomerellaceae</taxon>
        <taxon>Colletotrichum</taxon>
        <taxon>Colletotrichum orchidearum species complex</taxon>
    </lineage>
</organism>